<gene>
    <name evidence="1" type="ORF">IFDJLNFL_0197</name>
    <name evidence="2" type="ORF">MTDSW087_02719</name>
</gene>
<protein>
    <submittedName>
        <fullName evidence="2">Uncharacterized protein</fullName>
    </submittedName>
</protein>
<name>A0A564G065_9HYPH</name>
<reference evidence="1" key="3">
    <citation type="submission" date="2021-08" db="EMBL/GenBank/DDBJ databases">
        <authorList>
            <person name="Tani A."/>
            <person name="Ola A."/>
            <person name="Ogura Y."/>
            <person name="Katsura K."/>
            <person name="Hayashi T."/>
        </authorList>
    </citation>
    <scope>NUCLEOTIDE SEQUENCE</scope>
    <source>
        <strain evidence="1">DSM 22415</strain>
    </source>
</reference>
<reference evidence="2 3" key="1">
    <citation type="submission" date="2019-06" db="EMBL/GenBank/DDBJ databases">
        <authorList>
            <person name="Rodrigo-Torres L."/>
            <person name="Arahal R. D."/>
            <person name="Lucena T."/>
        </authorList>
    </citation>
    <scope>NUCLEOTIDE SEQUENCE [LARGE SCALE GENOMIC DNA]</scope>
    <source>
        <strain evidence="2 3">SW08-7</strain>
    </source>
</reference>
<evidence type="ECO:0000313" key="1">
    <source>
        <dbReference type="EMBL" id="GJD54326.1"/>
    </source>
</evidence>
<dbReference type="EMBL" id="CABFVH010000015">
    <property type="protein sequence ID" value="VUF13021.1"/>
    <property type="molecule type" value="Genomic_DNA"/>
</dbReference>
<reference evidence="1" key="2">
    <citation type="journal article" date="2021" name="Front. Microbiol.">
        <title>Comprehensive Comparative Genomics and Phenotyping of Methylobacterium Species.</title>
        <authorList>
            <person name="Alessa O."/>
            <person name="Ogura Y."/>
            <person name="Fujitani Y."/>
            <person name="Takami H."/>
            <person name="Hayashi T."/>
            <person name="Sahin N."/>
            <person name="Tani A."/>
        </authorList>
    </citation>
    <scope>NUCLEOTIDE SEQUENCE</scope>
    <source>
        <strain evidence="1">DSM 22415</strain>
    </source>
</reference>
<dbReference type="EMBL" id="BPQI01000004">
    <property type="protein sequence ID" value="GJD54326.1"/>
    <property type="molecule type" value="Genomic_DNA"/>
</dbReference>
<evidence type="ECO:0000313" key="2">
    <source>
        <dbReference type="EMBL" id="VUF13021.1"/>
    </source>
</evidence>
<dbReference type="Proteomes" id="UP000401717">
    <property type="component" value="Unassembled WGS sequence"/>
</dbReference>
<dbReference type="AlphaFoldDB" id="A0A564G065"/>
<sequence>MEALLALSEDLPVRVCHSPDTCKHVPAPAHVRGTNERRAEASQLTAKEIKAILRSRRRVKELARAFGISAETMSLIRSGQL</sequence>
<organism evidence="2 3">
    <name type="scientific">Methylobacterium dankookense</name>
    <dbReference type="NCBI Taxonomy" id="560405"/>
    <lineage>
        <taxon>Bacteria</taxon>
        <taxon>Pseudomonadati</taxon>
        <taxon>Pseudomonadota</taxon>
        <taxon>Alphaproteobacteria</taxon>
        <taxon>Hyphomicrobiales</taxon>
        <taxon>Methylobacteriaceae</taxon>
        <taxon>Methylobacterium</taxon>
    </lineage>
</organism>
<proteinExistence type="predicted"/>
<evidence type="ECO:0000313" key="4">
    <source>
        <dbReference type="Proteomes" id="UP001055303"/>
    </source>
</evidence>
<keyword evidence="4" id="KW-1185">Reference proteome</keyword>
<evidence type="ECO:0000313" key="3">
    <source>
        <dbReference type="Proteomes" id="UP000401717"/>
    </source>
</evidence>
<accession>A0A564G065</accession>
<dbReference type="Proteomes" id="UP001055303">
    <property type="component" value="Unassembled WGS sequence"/>
</dbReference>